<accession>A0A0N5BSN2</accession>
<sequence length="361" mass="40794">MSKVVDKGSGEYSAKIAGNLAPGDVGMVLYKKKVWWPCVIRMIYSKKVSYNYLPIKENNKGVFTAPFKNLRLFNIDEKVPNDATEELLEALEEAKKLYMKKCDNKVSHTKVNENKNCVNTQKENHASKDVANIVNISKVVIQQVSSKGSPVKSISKDSKAIFTIPFEKNISSSPPKIGRVVVKRNYNDSKPKVDSGKKDDKQNLIDLLLSDRTKVNFTDILTGKRLSKRHLSFRPTKMLNSLKFDPYTESFIPFESLEKVVAEYKNWMKMSEDLSTYGPLTELYYIQTVLIPESIVFSLSILNHTSVEEAEHVFKNVNKEVNTMNVPKIEDSTGMLLRSLPKQSSNNAIDTLLIAAEMLQG</sequence>
<reference evidence="2" key="1">
    <citation type="submission" date="2017-02" db="UniProtKB">
        <authorList>
            <consortium name="WormBaseParasite"/>
        </authorList>
    </citation>
    <scope>IDENTIFICATION</scope>
</reference>
<keyword evidence="1" id="KW-1185">Reference proteome</keyword>
<dbReference type="WBParaSite" id="SPAL_0000887400.1">
    <property type="protein sequence ID" value="SPAL_0000887400.1"/>
    <property type="gene ID" value="SPAL_0000887400"/>
</dbReference>
<evidence type="ECO:0000313" key="1">
    <source>
        <dbReference type="Proteomes" id="UP000046392"/>
    </source>
</evidence>
<proteinExistence type="predicted"/>
<dbReference type="Proteomes" id="UP000046392">
    <property type="component" value="Unplaced"/>
</dbReference>
<organism evidence="1 2">
    <name type="scientific">Strongyloides papillosus</name>
    <name type="common">Intestinal threadworm</name>
    <dbReference type="NCBI Taxonomy" id="174720"/>
    <lineage>
        <taxon>Eukaryota</taxon>
        <taxon>Metazoa</taxon>
        <taxon>Ecdysozoa</taxon>
        <taxon>Nematoda</taxon>
        <taxon>Chromadorea</taxon>
        <taxon>Rhabditida</taxon>
        <taxon>Tylenchina</taxon>
        <taxon>Panagrolaimomorpha</taxon>
        <taxon>Strongyloidoidea</taxon>
        <taxon>Strongyloididae</taxon>
        <taxon>Strongyloides</taxon>
    </lineage>
</organism>
<dbReference type="Gene3D" id="2.30.30.140">
    <property type="match status" value="1"/>
</dbReference>
<name>A0A0N5BSN2_STREA</name>
<evidence type="ECO:0000313" key="2">
    <source>
        <dbReference type="WBParaSite" id="SPAL_0000887400.1"/>
    </source>
</evidence>
<dbReference type="AlphaFoldDB" id="A0A0N5BSN2"/>
<protein>
    <submittedName>
        <fullName evidence="2">PWWP domain-containing protein</fullName>
    </submittedName>
</protein>